<evidence type="ECO:0000313" key="2">
    <source>
        <dbReference type="EMBL" id="ETJ36368.1"/>
    </source>
</evidence>
<dbReference type="PANTHER" id="PTHR43482">
    <property type="entry name" value="PROTEIN AST1-RELATED"/>
    <property type="match status" value="1"/>
</dbReference>
<feature type="non-terminal residue" evidence="2">
    <location>
        <position position="1"/>
    </location>
</feature>
<dbReference type="SUPFAM" id="SSF50129">
    <property type="entry name" value="GroES-like"/>
    <property type="match status" value="1"/>
</dbReference>
<reference evidence="2" key="1">
    <citation type="submission" date="2013-12" db="EMBL/GenBank/DDBJ databases">
        <title>A Varibaculum cambriense genome reconstructed from a premature infant gut community with otherwise low bacterial novelty that shifts toward anaerobic metabolism during the third week of life.</title>
        <authorList>
            <person name="Brown C.T."/>
            <person name="Sharon I."/>
            <person name="Thomas B.C."/>
            <person name="Castelle C.J."/>
            <person name="Morowitz M.J."/>
            <person name="Banfield J.F."/>
        </authorList>
    </citation>
    <scope>NUCLEOTIDE SEQUENCE</scope>
</reference>
<gene>
    <name evidence="2" type="ORF">Q604_UNBC09367G0001</name>
</gene>
<dbReference type="Pfam" id="PF08240">
    <property type="entry name" value="ADH_N"/>
    <property type="match status" value="1"/>
</dbReference>
<dbReference type="InterPro" id="IPR011032">
    <property type="entry name" value="GroES-like_sf"/>
</dbReference>
<comment type="caution">
    <text evidence="2">The sequence shown here is derived from an EMBL/GenBank/DDBJ whole genome shotgun (WGS) entry which is preliminary data.</text>
</comment>
<organism evidence="2">
    <name type="scientific">human gut metagenome</name>
    <dbReference type="NCBI Taxonomy" id="408170"/>
    <lineage>
        <taxon>unclassified sequences</taxon>
        <taxon>metagenomes</taxon>
        <taxon>organismal metagenomes</taxon>
    </lineage>
</organism>
<name>W1Y1G5_9ZZZZ</name>
<proteinExistence type="predicted"/>
<dbReference type="Gene3D" id="3.90.180.10">
    <property type="entry name" value="Medium-chain alcohol dehydrogenases, catalytic domain"/>
    <property type="match status" value="1"/>
</dbReference>
<dbReference type="EMBL" id="AZMM01009367">
    <property type="protein sequence ID" value="ETJ36368.1"/>
    <property type="molecule type" value="Genomic_DNA"/>
</dbReference>
<sequence length="100" mass="10705">VSHPPRILGFDAVGTVEAIGNNVSMFEVGDRVFYSGSPSQHGSNAEYQVIDEQLVAHAPENITNEQAASLPLTGLTASETLFDCFNISDNPKDNKGKTIL</sequence>
<dbReference type="AlphaFoldDB" id="W1Y1G5"/>
<feature type="non-terminal residue" evidence="2">
    <location>
        <position position="100"/>
    </location>
</feature>
<dbReference type="PANTHER" id="PTHR43482:SF1">
    <property type="entry name" value="PROTEIN AST1-RELATED"/>
    <property type="match status" value="1"/>
</dbReference>
<protein>
    <submittedName>
        <fullName evidence="2">Zinc-binding alcohol dehydrogenase family protein</fullName>
    </submittedName>
</protein>
<feature type="domain" description="Alcohol dehydrogenase-like N-terminal" evidence="1">
    <location>
        <begin position="3"/>
        <end position="59"/>
    </location>
</feature>
<dbReference type="InterPro" id="IPR013154">
    <property type="entry name" value="ADH-like_N"/>
</dbReference>
<dbReference type="Gene3D" id="3.40.50.720">
    <property type="entry name" value="NAD(P)-binding Rossmann-like Domain"/>
    <property type="match status" value="1"/>
</dbReference>
<accession>W1Y1G5</accession>
<evidence type="ECO:0000259" key="1">
    <source>
        <dbReference type="Pfam" id="PF08240"/>
    </source>
</evidence>
<dbReference type="InterPro" id="IPR052585">
    <property type="entry name" value="Lipid_raft_assoc_Zn_ADH"/>
</dbReference>